<name>A0A2W1JPL3_9CYAN</name>
<dbReference type="Gene3D" id="2.10.109.10">
    <property type="entry name" value="Umud Fragment, subunit A"/>
    <property type="match status" value="1"/>
</dbReference>
<gene>
    <name evidence="10" type="primary">lepB_1</name>
    <name evidence="10" type="ORF">C1752_00422</name>
</gene>
<dbReference type="InterPro" id="IPR019533">
    <property type="entry name" value="Peptidase_S26"/>
</dbReference>
<dbReference type="InterPro" id="IPR019756">
    <property type="entry name" value="Pept_S26A_signal_pept_1_Ser-AS"/>
</dbReference>
<dbReference type="PRINTS" id="PR00727">
    <property type="entry name" value="LEADERPTASE"/>
</dbReference>
<reference evidence="10 11" key="1">
    <citation type="journal article" date="2018" name="Sci. Rep.">
        <title>A novel species of the marine cyanobacterium Acaryochloris with a unique pigment content and lifestyle.</title>
        <authorList>
            <person name="Partensky F."/>
            <person name="Six C."/>
            <person name="Ratin M."/>
            <person name="Garczarek L."/>
            <person name="Vaulot D."/>
            <person name="Probert I."/>
            <person name="Calteau A."/>
            <person name="Gourvil P."/>
            <person name="Marie D."/>
            <person name="Grebert T."/>
            <person name="Bouchier C."/>
            <person name="Le Panse S."/>
            <person name="Gachenot M."/>
            <person name="Rodriguez F."/>
            <person name="Garrido J.L."/>
        </authorList>
    </citation>
    <scope>NUCLEOTIDE SEQUENCE [LARGE SCALE GENOMIC DNA]</scope>
    <source>
        <strain evidence="10 11">RCC1774</strain>
    </source>
</reference>
<feature type="active site" evidence="7">
    <location>
        <position position="63"/>
    </location>
</feature>
<proteinExistence type="inferred from homology"/>
<dbReference type="NCBIfam" id="TIGR02227">
    <property type="entry name" value="sigpep_I_bact"/>
    <property type="match status" value="1"/>
</dbReference>
<feature type="domain" description="Peptidase S26" evidence="9">
    <location>
        <begin position="36"/>
        <end position="193"/>
    </location>
</feature>
<dbReference type="RefSeq" id="WP_110984397.1">
    <property type="nucleotide sequence ID" value="NZ_CAWNWM010000001.1"/>
</dbReference>
<evidence type="ECO:0000256" key="8">
    <source>
        <dbReference type="RuleBase" id="RU362042"/>
    </source>
</evidence>
<dbReference type="GO" id="GO:0009003">
    <property type="term" value="F:signal peptidase activity"/>
    <property type="evidence" value="ECO:0007669"/>
    <property type="project" value="UniProtKB-EC"/>
</dbReference>
<evidence type="ECO:0000256" key="3">
    <source>
        <dbReference type="ARBA" id="ARBA00009370"/>
    </source>
</evidence>
<evidence type="ECO:0000256" key="4">
    <source>
        <dbReference type="ARBA" id="ARBA00013208"/>
    </source>
</evidence>
<dbReference type="SUPFAM" id="SSF51306">
    <property type="entry name" value="LexA/Signal peptidase"/>
    <property type="match status" value="1"/>
</dbReference>
<keyword evidence="11" id="KW-1185">Reference proteome</keyword>
<keyword evidence="6 8" id="KW-0378">Hydrolase</keyword>
<evidence type="ECO:0000256" key="5">
    <source>
        <dbReference type="ARBA" id="ARBA00022670"/>
    </source>
</evidence>
<feature type="active site" evidence="7">
    <location>
        <position position="113"/>
    </location>
</feature>
<dbReference type="CDD" id="cd06530">
    <property type="entry name" value="S26_SPase_I"/>
    <property type="match status" value="1"/>
</dbReference>
<dbReference type="OrthoDB" id="9802919at2"/>
<evidence type="ECO:0000256" key="2">
    <source>
        <dbReference type="ARBA" id="ARBA00004401"/>
    </source>
</evidence>
<dbReference type="GO" id="GO:0006465">
    <property type="term" value="P:signal peptide processing"/>
    <property type="evidence" value="ECO:0007669"/>
    <property type="project" value="InterPro"/>
</dbReference>
<dbReference type="PROSITE" id="PS00761">
    <property type="entry name" value="SPASE_I_3"/>
    <property type="match status" value="1"/>
</dbReference>
<sequence length="212" mass="24047">MTPEPVPTPDSDTVPRWRRMLRWLKTGLWPSQKGNLLTVTFALFLALFVRLFIAESRYIPSESMVPTLVPGDRLVIEKVSYRLHPPVDGDIVVFHPPLALQAIGYDPAQAFIKRVVATAGQVVAVHDGQVYVDQRPISETYIAEPPAYEMPPVTVPEDRLFVMGDNRNNSNDSHIWGFVPQENLIGRANFRFWPPRQIQLFRNPFASLNTDA</sequence>
<dbReference type="PANTHER" id="PTHR43390">
    <property type="entry name" value="SIGNAL PEPTIDASE I"/>
    <property type="match status" value="1"/>
</dbReference>
<dbReference type="GO" id="GO:0004252">
    <property type="term" value="F:serine-type endopeptidase activity"/>
    <property type="evidence" value="ECO:0007669"/>
    <property type="project" value="InterPro"/>
</dbReference>
<dbReference type="GO" id="GO:0005886">
    <property type="term" value="C:plasma membrane"/>
    <property type="evidence" value="ECO:0007669"/>
    <property type="project" value="UniProtKB-SubCell"/>
</dbReference>
<comment type="catalytic activity">
    <reaction evidence="1 8">
        <text>Cleavage of hydrophobic, N-terminal signal or leader sequences from secreted and periplasmic proteins.</text>
        <dbReference type="EC" id="3.4.21.89"/>
    </reaction>
</comment>
<dbReference type="EMBL" id="PQWO01000001">
    <property type="protein sequence ID" value="PZD75298.1"/>
    <property type="molecule type" value="Genomic_DNA"/>
</dbReference>
<evidence type="ECO:0000313" key="11">
    <source>
        <dbReference type="Proteomes" id="UP000248857"/>
    </source>
</evidence>
<dbReference type="Pfam" id="PF10502">
    <property type="entry name" value="Peptidase_S26"/>
    <property type="match status" value="1"/>
</dbReference>
<keyword evidence="8" id="KW-0812">Transmembrane</keyword>
<evidence type="ECO:0000256" key="1">
    <source>
        <dbReference type="ARBA" id="ARBA00000677"/>
    </source>
</evidence>
<protein>
    <recommendedName>
        <fullName evidence="4 8">Signal peptidase I</fullName>
        <ecNumber evidence="4 8">3.4.21.89</ecNumber>
    </recommendedName>
</protein>
<comment type="subcellular location">
    <subcellularLocation>
        <location evidence="2">Cell membrane</location>
        <topology evidence="2">Single-pass type II membrane protein</topology>
    </subcellularLocation>
    <subcellularLocation>
        <location evidence="8">Membrane</location>
        <topology evidence="8">Single-pass type II membrane protein</topology>
    </subcellularLocation>
</comment>
<feature type="transmembrane region" description="Helical" evidence="8">
    <location>
        <begin position="34"/>
        <end position="53"/>
    </location>
</feature>
<dbReference type="InterPro" id="IPR019758">
    <property type="entry name" value="Pept_S26A_signal_pept_1_CS"/>
</dbReference>
<dbReference type="PROSITE" id="PS00501">
    <property type="entry name" value="SPASE_I_1"/>
    <property type="match status" value="1"/>
</dbReference>
<evidence type="ECO:0000313" key="10">
    <source>
        <dbReference type="EMBL" id="PZD75298.1"/>
    </source>
</evidence>
<dbReference type="InterPro" id="IPR036286">
    <property type="entry name" value="LexA/Signal_pep-like_sf"/>
</dbReference>
<dbReference type="Proteomes" id="UP000248857">
    <property type="component" value="Unassembled WGS sequence"/>
</dbReference>
<keyword evidence="8" id="KW-0472">Membrane</keyword>
<accession>A0A2W1JPL3</accession>
<comment type="caution">
    <text evidence="10">The sequence shown here is derived from an EMBL/GenBank/DDBJ whole genome shotgun (WGS) entry which is preliminary data.</text>
</comment>
<comment type="similarity">
    <text evidence="3 8">Belongs to the peptidase S26 family.</text>
</comment>
<dbReference type="AlphaFoldDB" id="A0A2W1JPL3"/>
<dbReference type="EC" id="3.4.21.89" evidence="4 8"/>
<organism evidence="10 11">
    <name type="scientific">Acaryochloris thomasi RCC1774</name>
    <dbReference type="NCBI Taxonomy" id="1764569"/>
    <lineage>
        <taxon>Bacteria</taxon>
        <taxon>Bacillati</taxon>
        <taxon>Cyanobacteriota</taxon>
        <taxon>Cyanophyceae</taxon>
        <taxon>Acaryochloridales</taxon>
        <taxon>Acaryochloridaceae</taxon>
        <taxon>Acaryochloris</taxon>
        <taxon>Acaryochloris thomasi</taxon>
    </lineage>
</organism>
<evidence type="ECO:0000259" key="9">
    <source>
        <dbReference type="Pfam" id="PF10502"/>
    </source>
</evidence>
<dbReference type="PANTHER" id="PTHR43390:SF1">
    <property type="entry name" value="CHLOROPLAST PROCESSING PEPTIDASE"/>
    <property type="match status" value="1"/>
</dbReference>
<dbReference type="InterPro" id="IPR000223">
    <property type="entry name" value="Pept_S26A_signal_pept_1"/>
</dbReference>
<keyword evidence="5 8" id="KW-0645">Protease</keyword>
<evidence type="ECO:0000256" key="7">
    <source>
        <dbReference type="PIRSR" id="PIRSR600223-1"/>
    </source>
</evidence>
<evidence type="ECO:0000256" key="6">
    <source>
        <dbReference type="ARBA" id="ARBA00022801"/>
    </source>
</evidence>
<keyword evidence="8" id="KW-1133">Transmembrane helix</keyword>